<accession>A0AAD6ZE44</accession>
<dbReference type="Pfam" id="PF13424">
    <property type="entry name" value="TPR_12"/>
    <property type="match status" value="1"/>
</dbReference>
<dbReference type="PANTHER" id="PTHR46082:SF11">
    <property type="entry name" value="AAA+ ATPASE DOMAIN-CONTAINING PROTEIN-RELATED"/>
    <property type="match status" value="1"/>
</dbReference>
<name>A0AAD6ZE44_9AGAR</name>
<reference evidence="2" key="1">
    <citation type="submission" date="2023-03" db="EMBL/GenBank/DDBJ databases">
        <title>Massive genome expansion in bonnet fungi (Mycena s.s.) driven by repeated elements and novel gene families across ecological guilds.</title>
        <authorList>
            <consortium name="Lawrence Berkeley National Laboratory"/>
            <person name="Harder C.B."/>
            <person name="Miyauchi S."/>
            <person name="Viragh M."/>
            <person name="Kuo A."/>
            <person name="Thoen E."/>
            <person name="Andreopoulos B."/>
            <person name="Lu D."/>
            <person name="Skrede I."/>
            <person name="Drula E."/>
            <person name="Henrissat B."/>
            <person name="Morin E."/>
            <person name="Kohler A."/>
            <person name="Barry K."/>
            <person name="LaButti K."/>
            <person name="Morin E."/>
            <person name="Salamov A."/>
            <person name="Lipzen A."/>
            <person name="Mereny Z."/>
            <person name="Hegedus B."/>
            <person name="Baldrian P."/>
            <person name="Stursova M."/>
            <person name="Weitz H."/>
            <person name="Taylor A."/>
            <person name="Grigoriev I.V."/>
            <person name="Nagy L.G."/>
            <person name="Martin F."/>
            <person name="Kauserud H."/>
        </authorList>
    </citation>
    <scope>NUCLEOTIDE SEQUENCE</scope>
    <source>
        <strain evidence="2">CBHHK002</strain>
    </source>
</reference>
<evidence type="ECO:0000313" key="3">
    <source>
        <dbReference type="Proteomes" id="UP001218218"/>
    </source>
</evidence>
<dbReference type="Pfam" id="PF13374">
    <property type="entry name" value="TPR_10"/>
    <property type="match status" value="1"/>
</dbReference>
<sequence length="573" mass="64835">MAASKSTSSKGKRQGLTIQTNRPSLRRSSTDWLWTSLLAARTIAAAAESFPYLKGVFGTVVVLLETVETVDKNREDLKELCENVMEILTIVQEQISLHGDTAASNFKNLCGDFEECLHGVLSAVKELERRPKGWQGRFKEIIHGKTAGSKLSDDPQINLNQYFPKCNHGNILITSRNPGLCVYAAQEMTPDNKAISTQIVKAQLLSEKPAQSHEEYAWTMYTTWQMSFEKLSQAAVTLLQLCSLLHHQGISKQIFSKASKYRAIPGRPSEEELPEAYKVLSHYLGPAGGWEPLNFMDVTNKLRAYSLITFDLETNAFSIHPLLLQWEWAFWQWNGERETAVLWLVPHIESLLQNQSDAAPDFNLANGAVYAFSGRFKKAEQLPVLGLIKQKKIMREDHPEILKVMGQLANTNQFLERKEILGEDHPETLGSTLNLGWILHSLGRLNEAEELQAAAIEKMKRLLRDEHPITIWTKGNLGSTYRDLGQLEQAEKLQVCAMEQQRKILVEDHPHCMWTMGNLALTYQKQGKLKLAQEIQVVVLEKQKRTLGEEHPETVRAREELDSTLAQLQESNS</sequence>
<evidence type="ECO:0000313" key="2">
    <source>
        <dbReference type="EMBL" id="KAJ7318756.1"/>
    </source>
</evidence>
<proteinExistence type="predicted"/>
<evidence type="ECO:0000256" key="1">
    <source>
        <dbReference type="SAM" id="MobiDB-lite"/>
    </source>
</evidence>
<dbReference type="InterPro" id="IPR011990">
    <property type="entry name" value="TPR-like_helical_dom_sf"/>
</dbReference>
<dbReference type="InterPro" id="IPR059179">
    <property type="entry name" value="MLKL-like_MCAfunc"/>
</dbReference>
<dbReference type="EMBL" id="JARIHO010000056">
    <property type="protein sequence ID" value="KAJ7318756.1"/>
    <property type="molecule type" value="Genomic_DNA"/>
</dbReference>
<feature type="region of interest" description="Disordered" evidence="1">
    <location>
        <begin position="1"/>
        <end position="20"/>
    </location>
</feature>
<organism evidence="2 3">
    <name type="scientific">Mycena albidolilacea</name>
    <dbReference type="NCBI Taxonomy" id="1033008"/>
    <lineage>
        <taxon>Eukaryota</taxon>
        <taxon>Fungi</taxon>
        <taxon>Dikarya</taxon>
        <taxon>Basidiomycota</taxon>
        <taxon>Agaricomycotina</taxon>
        <taxon>Agaricomycetes</taxon>
        <taxon>Agaricomycetidae</taxon>
        <taxon>Agaricales</taxon>
        <taxon>Marasmiineae</taxon>
        <taxon>Mycenaceae</taxon>
        <taxon>Mycena</taxon>
    </lineage>
</organism>
<gene>
    <name evidence="2" type="ORF">DFH08DRAFT_819647</name>
</gene>
<protein>
    <submittedName>
        <fullName evidence="2">Uncharacterized protein</fullName>
    </submittedName>
</protein>
<dbReference type="Gene3D" id="1.25.40.10">
    <property type="entry name" value="Tetratricopeptide repeat domain"/>
    <property type="match status" value="1"/>
</dbReference>
<dbReference type="PANTHER" id="PTHR46082">
    <property type="entry name" value="ATP/GTP-BINDING PROTEIN-RELATED"/>
    <property type="match status" value="1"/>
</dbReference>
<dbReference type="InterPro" id="IPR053137">
    <property type="entry name" value="NLR-like"/>
</dbReference>
<comment type="caution">
    <text evidence="2">The sequence shown here is derived from an EMBL/GenBank/DDBJ whole genome shotgun (WGS) entry which is preliminary data.</text>
</comment>
<dbReference type="Proteomes" id="UP001218218">
    <property type="component" value="Unassembled WGS sequence"/>
</dbReference>
<dbReference type="AlphaFoldDB" id="A0AAD6ZE44"/>
<dbReference type="CDD" id="cd21037">
    <property type="entry name" value="MLKL_NTD"/>
    <property type="match status" value="1"/>
</dbReference>
<keyword evidence="3" id="KW-1185">Reference proteome</keyword>
<dbReference type="SUPFAM" id="SSF48452">
    <property type="entry name" value="TPR-like"/>
    <property type="match status" value="1"/>
</dbReference>